<feature type="region of interest" description="Disordered" evidence="1">
    <location>
        <begin position="67"/>
        <end position="87"/>
    </location>
</feature>
<evidence type="ECO:0000259" key="2">
    <source>
        <dbReference type="Pfam" id="PF23343"/>
    </source>
</evidence>
<dbReference type="Proteomes" id="UP001204814">
    <property type="component" value="Unassembled WGS sequence"/>
</dbReference>
<feature type="domain" description="Replication-associated protein ORF2/G2P" evidence="2">
    <location>
        <begin position="106"/>
        <end position="210"/>
    </location>
</feature>
<dbReference type="InterPro" id="IPR056906">
    <property type="entry name" value="ORF2/G2P_dom"/>
</dbReference>
<evidence type="ECO:0000313" key="3">
    <source>
        <dbReference type="EMBL" id="MCQ5060751.1"/>
    </source>
</evidence>
<proteinExistence type="predicted"/>
<feature type="compositionally biased region" description="Basic residues" evidence="1">
    <location>
        <begin position="72"/>
        <end position="81"/>
    </location>
</feature>
<evidence type="ECO:0000313" key="4">
    <source>
        <dbReference type="Proteomes" id="UP001204814"/>
    </source>
</evidence>
<dbReference type="EMBL" id="JANGBO010000001">
    <property type="protein sequence ID" value="MCQ5060751.1"/>
    <property type="molecule type" value="Genomic_DNA"/>
</dbReference>
<dbReference type="RefSeq" id="WP_227351711.1">
    <property type="nucleotide sequence ID" value="NZ_JAJDKX010000001.1"/>
</dbReference>
<accession>A0AAP2XNM8</accession>
<name>A0AAP2XNM8_9FIRM</name>
<dbReference type="AlphaFoldDB" id="A0AAP2XNM8"/>
<comment type="caution">
    <text evidence="3">The sequence shown here is derived from an EMBL/GenBank/DDBJ whole genome shotgun (WGS) entry which is preliminary data.</text>
</comment>
<organism evidence="3 4">
    <name type="scientific">Faecalibacillus intestinalis</name>
    <dbReference type="NCBI Taxonomy" id="1982626"/>
    <lineage>
        <taxon>Bacteria</taxon>
        <taxon>Bacillati</taxon>
        <taxon>Bacillota</taxon>
        <taxon>Erysipelotrichia</taxon>
        <taxon>Erysipelotrichales</taxon>
        <taxon>Coprobacillaceae</taxon>
        <taxon>Faecalibacillus</taxon>
    </lineage>
</organism>
<reference evidence="3" key="1">
    <citation type="submission" date="2022-06" db="EMBL/GenBank/DDBJ databases">
        <title>Isolation of gut microbiota from human fecal samples.</title>
        <authorList>
            <person name="Pamer E.G."/>
            <person name="Barat B."/>
            <person name="Waligurski E."/>
            <person name="Medina S."/>
            <person name="Paddock L."/>
            <person name="Mostad J."/>
        </authorList>
    </citation>
    <scope>NUCLEOTIDE SEQUENCE</scope>
    <source>
        <strain evidence="3">DFI.6.24</strain>
    </source>
</reference>
<protein>
    <recommendedName>
        <fullName evidence="2">Replication-associated protein ORF2/G2P domain-containing protein</fullName>
    </recommendedName>
</protein>
<dbReference type="Pfam" id="PF23343">
    <property type="entry name" value="REP_ORF2-G2P"/>
    <property type="match status" value="1"/>
</dbReference>
<sequence>MSTKRRYREIDYDYENFYDTPIDSLKDKYIDELLRTNKIDHHYTTKTIRSGNQFEVEIYPTFNKKDIENYKPPRKPSKKAQKNLNEKNSRKRLIRLINANFDLDDWAIHLTYSNENLPPTVEEGEKEVRNYIRRINYRRKKAGLPNAKWIYVTEYDPAKKIRMHHHLLIEKGIDRKVMKNLWKNGTRTEIEELEPDEFGLTGIANYISKDPKGKKRWKSSKNLKQPVERKSYTVFSKKKISKMISDTSLISQFMNSNYKSKQYLSHEVRYNKTNHMYYIYVQMRVKNKEERERRNI</sequence>
<gene>
    <name evidence="3" type="ORF">NE542_02720</name>
</gene>
<evidence type="ECO:0000256" key="1">
    <source>
        <dbReference type="SAM" id="MobiDB-lite"/>
    </source>
</evidence>